<comment type="caution">
    <text evidence="1">The sequence shown here is derived from an EMBL/GenBank/DDBJ whole genome shotgun (WGS) entry which is preliminary data.</text>
</comment>
<dbReference type="InterPro" id="IPR036388">
    <property type="entry name" value="WH-like_DNA-bd_sf"/>
</dbReference>
<dbReference type="Proteomes" id="UP000239469">
    <property type="component" value="Unassembled WGS sequence"/>
</dbReference>
<name>A0A2S9WYK7_9NEIS</name>
<organism evidence="1 2">
    <name type="scientific">Chromobacterium amazonense</name>
    <dbReference type="NCBI Taxonomy" id="1382803"/>
    <lineage>
        <taxon>Bacteria</taxon>
        <taxon>Pseudomonadati</taxon>
        <taxon>Pseudomonadota</taxon>
        <taxon>Betaproteobacteria</taxon>
        <taxon>Neisseriales</taxon>
        <taxon>Chromobacteriaceae</taxon>
        <taxon>Chromobacterium</taxon>
    </lineage>
</organism>
<evidence type="ECO:0000313" key="2">
    <source>
        <dbReference type="Proteomes" id="UP000239469"/>
    </source>
</evidence>
<evidence type="ECO:0000313" key="1">
    <source>
        <dbReference type="EMBL" id="PRP68548.1"/>
    </source>
</evidence>
<dbReference type="Gene3D" id="1.10.10.10">
    <property type="entry name" value="Winged helix-like DNA-binding domain superfamily/Winged helix DNA-binding domain"/>
    <property type="match status" value="1"/>
</dbReference>
<protein>
    <submittedName>
        <fullName evidence="1">Uncharacterized protein</fullName>
    </submittedName>
</protein>
<dbReference type="EMBL" id="MTBD01000117">
    <property type="protein sequence ID" value="PRP68548.1"/>
    <property type="molecule type" value="Genomic_DNA"/>
</dbReference>
<reference evidence="1 2" key="1">
    <citation type="submission" date="2017-01" db="EMBL/GenBank/DDBJ databases">
        <title>New insights into the genetic diversity of Chromobacterium isolated from tropical freshwater lake.</title>
        <authorList>
            <person name="Santos A.B."/>
            <person name="Nascimento A.M."/>
            <person name="Da Silva P.C."/>
        </authorList>
    </citation>
    <scope>NUCLEOTIDE SEQUENCE [LARGE SCALE GENOMIC DNA]</scope>
    <source>
        <strain evidence="1 2">56AF</strain>
    </source>
</reference>
<dbReference type="AlphaFoldDB" id="A0A2S9WYK7"/>
<accession>A0A2S9WYK7</accession>
<dbReference type="SUPFAM" id="SSF46785">
    <property type="entry name" value="Winged helix' DNA-binding domain"/>
    <property type="match status" value="1"/>
</dbReference>
<dbReference type="InterPro" id="IPR036390">
    <property type="entry name" value="WH_DNA-bd_sf"/>
</dbReference>
<gene>
    <name evidence="1" type="ORF">BUE93_21905</name>
</gene>
<dbReference type="Pfam" id="PF21205">
    <property type="entry name" value="Rep3_C"/>
    <property type="match status" value="1"/>
</dbReference>
<proteinExistence type="predicted"/>
<sequence>MEPSNKQEIEAAAPHLATASQLSLSLFEDMISQGLSIQHSPKDIGFQRNNLFLELTALNMTSQRFLDAAYFIVAQDRSGANVFDVELTYFRWLMRFDSRNFKYLRQVIQDCQKSVIAVSDTPPDKEVTEHGKWVSVQLLGTAGISNGRIVFEVPNQLVRNIKEPGPSHWLSLRIAAAFTLIYARAIYMQVLLHVAEGQTGWIPVDELRLWPGEKAASKAAYKYFKRDYLDPAIRQINEVSDIEISFETRGTTPRSRKIDQIRFHLKKKEGKIFALESLKEAQEIYRVLTEEFRLSSRAINEISEHRDVWTDEWIANAIEFTRYRLRTGQIKRNPAGYLMTALRQNLALSPAEKQMISIQEDSTPASSTAMLPFEDASAAIKAPAKNKKAPKPETQNVLMTQSQAQAEAALQNERELRIATGYERYNKLDKTAAKNMQEEFLLSSEAFILLRRLKLANHAVDEATLFGNELLADSLYLFVYRKTSEPHV</sequence>